<evidence type="ECO:0000256" key="1">
    <source>
        <dbReference type="SAM" id="Phobius"/>
    </source>
</evidence>
<reference evidence="2 3" key="1">
    <citation type="submission" date="2021-01" db="EMBL/GenBank/DDBJ databases">
        <title>Whole genome shotgun sequence of Planotetraspora kaengkrachanensis NBRC 104272.</title>
        <authorList>
            <person name="Komaki H."/>
            <person name="Tamura T."/>
        </authorList>
    </citation>
    <scope>NUCLEOTIDE SEQUENCE [LARGE SCALE GENOMIC DNA]</scope>
    <source>
        <strain evidence="2 3">NBRC 104272</strain>
    </source>
</reference>
<dbReference type="Proteomes" id="UP000630097">
    <property type="component" value="Unassembled WGS sequence"/>
</dbReference>
<comment type="caution">
    <text evidence="2">The sequence shown here is derived from an EMBL/GenBank/DDBJ whole genome shotgun (WGS) entry which is preliminary data.</text>
</comment>
<name>A0A8J3M0X7_9ACTN</name>
<gene>
    <name evidence="2" type="ORF">Pka01_04760</name>
</gene>
<dbReference type="AlphaFoldDB" id="A0A8J3M0X7"/>
<evidence type="ECO:0000313" key="2">
    <source>
        <dbReference type="EMBL" id="GIG77349.1"/>
    </source>
</evidence>
<keyword evidence="3" id="KW-1185">Reference proteome</keyword>
<keyword evidence="1" id="KW-0812">Transmembrane</keyword>
<accession>A0A8J3M0X7</accession>
<protein>
    <submittedName>
        <fullName evidence="2">Uncharacterized protein</fullName>
    </submittedName>
</protein>
<keyword evidence="1" id="KW-0472">Membrane</keyword>
<keyword evidence="1" id="KW-1133">Transmembrane helix</keyword>
<organism evidence="2 3">
    <name type="scientific">Planotetraspora kaengkrachanensis</name>
    <dbReference type="NCBI Taxonomy" id="575193"/>
    <lineage>
        <taxon>Bacteria</taxon>
        <taxon>Bacillati</taxon>
        <taxon>Actinomycetota</taxon>
        <taxon>Actinomycetes</taxon>
        <taxon>Streptosporangiales</taxon>
        <taxon>Streptosporangiaceae</taxon>
        <taxon>Planotetraspora</taxon>
    </lineage>
</organism>
<dbReference type="RefSeq" id="WP_203880821.1">
    <property type="nucleotide sequence ID" value="NZ_BAABHH010000001.1"/>
</dbReference>
<sequence length="183" mass="20415">MQADIATQLITASATLGGVVMTLLANAFLERRRARDGQRLETHRVSSEHAKWLREERHRAYGGMAIAAEEVQQWMRSDLLEVAATGDETTREQAAARWKLLRTELRKAYDQVAIFGADEARAEALTLWRTARNTGNDYLFPSTDHPAPEEPVRAIREGVARLGVAGEAFLDACRKDLQGDAVR</sequence>
<evidence type="ECO:0000313" key="3">
    <source>
        <dbReference type="Proteomes" id="UP000630097"/>
    </source>
</evidence>
<feature type="transmembrane region" description="Helical" evidence="1">
    <location>
        <begin position="6"/>
        <end position="29"/>
    </location>
</feature>
<dbReference type="EMBL" id="BONV01000001">
    <property type="protein sequence ID" value="GIG77349.1"/>
    <property type="molecule type" value="Genomic_DNA"/>
</dbReference>
<proteinExistence type="predicted"/>